<evidence type="ECO:0000313" key="2">
    <source>
        <dbReference type="Proteomes" id="UP000006794"/>
    </source>
</evidence>
<proteinExistence type="predicted"/>
<evidence type="ECO:0000313" key="1">
    <source>
        <dbReference type="EMBL" id="AEH38302.1"/>
    </source>
</evidence>
<dbReference type="KEGG" id="hxa:Halxa_3695"/>
<name>F8DBN5_HALXS</name>
<dbReference type="AlphaFoldDB" id="F8DBN5"/>
<dbReference type="HOGENOM" id="CLU_1881038_0_0_2"/>
<dbReference type="EMBL" id="CP002839">
    <property type="protein sequence ID" value="AEH38302.1"/>
    <property type="molecule type" value="Genomic_DNA"/>
</dbReference>
<protein>
    <submittedName>
        <fullName evidence="1">Uncharacterized protein</fullName>
    </submittedName>
</protein>
<accession>F8DBN5</accession>
<dbReference type="RefSeq" id="WP_013881189.1">
    <property type="nucleotide sequence ID" value="NC_015666.1"/>
</dbReference>
<dbReference type="GeneID" id="10799334"/>
<reference evidence="1 2" key="1">
    <citation type="journal article" date="2012" name="Stand. Genomic Sci.">
        <title>Complete genome sequence of Halopiger xanaduensis type strain (SH-6(T)).</title>
        <authorList>
            <person name="Anderson I."/>
            <person name="Tindall B.J."/>
            <person name="Rohde M."/>
            <person name="Lucas S."/>
            <person name="Han J."/>
            <person name="Lapidus A."/>
            <person name="Cheng J.F."/>
            <person name="Goodwin L."/>
            <person name="Pitluck S."/>
            <person name="Peters L."/>
            <person name="Pati A."/>
            <person name="Mikhailova N."/>
            <person name="Pagani I."/>
            <person name="Teshima H."/>
            <person name="Han C."/>
            <person name="Tapia R."/>
            <person name="Land M."/>
            <person name="Woyke T."/>
            <person name="Klenk H.P."/>
            <person name="Kyrpides N."/>
            <person name="Ivanova N."/>
        </authorList>
    </citation>
    <scope>NUCLEOTIDE SEQUENCE [LARGE SCALE GENOMIC DNA]</scope>
    <source>
        <strain evidence="2">DSM 18323 / JCM 14033 / SH-6</strain>
    </source>
</reference>
<keyword evidence="2" id="KW-1185">Reference proteome</keyword>
<gene>
    <name evidence="1" type="ordered locus">Halxa_3695</name>
</gene>
<dbReference type="Proteomes" id="UP000006794">
    <property type="component" value="Chromosome"/>
</dbReference>
<organism evidence="1 2">
    <name type="scientific">Halopiger xanaduensis (strain DSM 18323 / JCM 14033 / SH-6)</name>
    <dbReference type="NCBI Taxonomy" id="797210"/>
    <lineage>
        <taxon>Archaea</taxon>
        <taxon>Methanobacteriati</taxon>
        <taxon>Methanobacteriota</taxon>
        <taxon>Stenosarchaea group</taxon>
        <taxon>Halobacteria</taxon>
        <taxon>Halobacteriales</taxon>
        <taxon>Natrialbaceae</taxon>
        <taxon>Halopiger</taxon>
    </lineage>
</organism>
<sequence length="135" mass="15593">MDTIRSWSYSRPDSADVWDWESGDFEASDWPLPETGADVTYEDGGYRVLVRGVIHTPPHAEALPRRVAADEDGLHLELEEVREDVDGLIPDVEVHRPYEVVVEFDDRTEEADLPRQTVVEYYRNETPFFRTAAER</sequence>